<feature type="transmembrane region" description="Helical" evidence="10">
    <location>
        <begin position="357"/>
        <end position="375"/>
    </location>
</feature>
<keyword evidence="8 9" id="KW-0012">Acyltransferase</keyword>
<protein>
    <submittedName>
        <fullName evidence="11">MBOAT family protein</fullName>
    </submittedName>
</protein>
<keyword evidence="3 9" id="KW-1003">Cell membrane</keyword>
<evidence type="ECO:0000256" key="8">
    <source>
        <dbReference type="ARBA" id="ARBA00023315"/>
    </source>
</evidence>
<sequence length="481" mass="55304">MLFNSYIFILGFLPITTVVFFYLTRHYSPQIAKIWLTLASLFFYGYWNIAYLPLLVLSILFNYYLGKYIGHAKPQSRHAKALLWLGIGCNLGLIAYYKYAGFFVASLSGLLNLNLLIPTIILPLGISFYTFTQIAYLVDCYRQETKDYDFLTYILFISFFPQLIAGPLLLHSELIPQLEDTKTYTLSFKNLSIGLTWFFLGLAKKLLIADAVAPWANATFENAANASFFQAWVGALSYTLQLYFDFSGYSDMAIGLALMFNLQLPLNFDSPYKAISIIDFWRRWHMTLSRFLRDYLYIPLGGNRYGEVRRYTNLMITMLLGGLWHGAGWTFVIWGGLHGLFLVINHGWRKLNWRLPAVLGWTITFFAVVVSWVFFRASSFQDAMHLLSAMLGGKPIILPSGFQSLLQWLSPLGVQFSNQLVYQGNPKLLILLLLGVVLLPNTQQIMRHFKPNWWWAFAISIVASLSLFSLNRVSEFLYFQF</sequence>
<evidence type="ECO:0000313" key="11">
    <source>
        <dbReference type="EMBL" id="WNZ22425.1"/>
    </source>
</evidence>
<feature type="transmembrane region" description="Helical" evidence="10">
    <location>
        <begin position="396"/>
        <end position="414"/>
    </location>
</feature>
<evidence type="ECO:0000256" key="9">
    <source>
        <dbReference type="PIRNR" id="PIRNR016636"/>
    </source>
</evidence>
<reference evidence="11" key="1">
    <citation type="submission" date="2020-05" db="EMBL/GenBank/DDBJ databases">
        <authorList>
            <person name="Zhu T."/>
            <person name="Keshari N."/>
            <person name="Lu X."/>
        </authorList>
    </citation>
    <scope>NUCLEOTIDE SEQUENCE</scope>
    <source>
        <strain evidence="11">NK1-12</strain>
    </source>
</reference>
<dbReference type="AlphaFoldDB" id="A0AA97AEU1"/>
<comment type="subcellular location">
    <subcellularLocation>
        <location evidence="1">Cell membrane</location>
        <topology evidence="1">Multi-pass membrane protein</topology>
    </subcellularLocation>
</comment>
<feature type="transmembrane region" description="Helical" evidence="10">
    <location>
        <begin position="81"/>
        <end position="99"/>
    </location>
</feature>
<dbReference type="InterPro" id="IPR004299">
    <property type="entry name" value="MBOAT_fam"/>
</dbReference>
<dbReference type="InterPro" id="IPR024194">
    <property type="entry name" value="Ac/AlaTfrase_AlgI/DltB"/>
</dbReference>
<evidence type="ECO:0000256" key="6">
    <source>
        <dbReference type="ARBA" id="ARBA00022989"/>
    </source>
</evidence>
<feature type="transmembrane region" description="Helical" evidence="10">
    <location>
        <begin position="314"/>
        <end position="337"/>
    </location>
</feature>
<evidence type="ECO:0000256" key="5">
    <source>
        <dbReference type="ARBA" id="ARBA00022692"/>
    </source>
</evidence>
<keyword evidence="4 9" id="KW-0808">Transferase</keyword>
<evidence type="ECO:0000256" key="10">
    <source>
        <dbReference type="SAM" id="Phobius"/>
    </source>
</evidence>
<dbReference type="Pfam" id="PF03062">
    <property type="entry name" value="MBOAT"/>
    <property type="match status" value="1"/>
</dbReference>
<dbReference type="GO" id="GO:0005886">
    <property type="term" value="C:plasma membrane"/>
    <property type="evidence" value="ECO:0007669"/>
    <property type="project" value="UniProtKB-SubCell"/>
</dbReference>
<dbReference type="PIRSF" id="PIRSF016636">
    <property type="entry name" value="AlgI_DltB"/>
    <property type="match status" value="1"/>
</dbReference>
<keyword evidence="6 10" id="KW-1133">Transmembrane helix</keyword>
<accession>A0AA97AEU1</accession>
<proteinExistence type="inferred from homology"/>
<feature type="transmembrane region" description="Helical" evidence="10">
    <location>
        <begin position="6"/>
        <end position="23"/>
    </location>
</feature>
<dbReference type="PANTHER" id="PTHR13285">
    <property type="entry name" value="ACYLTRANSFERASE"/>
    <property type="match status" value="1"/>
</dbReference>
<keyword evidence="7 9" id="KW-0472">Membrane</keyword>
<feature type="transmembrane region" description="Helical" evidence="10">
    <location>
        <begin position="452"/>
        <end position="470"/>
    </location>
</feature>
<keyword evidence="5 10" id="KW-0812">Transmembrane</keyword>
<feature type="transmembrane region" description="Helical" evidence="10">
    <location>
        <begin position="150"/>
        <end position="170"/>
    </location>
</feature>
<dbReference type="RefSeq" id="WP_316433870.1">
    <property type="nucleotide sequence ID" value="NZ_CP053586.1"/>
</dbReference>
<dbReference type="PANTHER" id="PTHR13285:SF23">
    <property type="entry name" value="TEICHOIC ACID D-ALANYLTRANSFERASE"/>
    <property type="match status" value="1"/>
</dbReference>
<dbReference type="InterPro" id="IPR028362">
    <property type="entry name" value="AlgI"/>
</dbReference>
<dbReference type="PIRSF" id="PIRSF500217">
    <property type="entry name" value="AlgI"/>
    <property type="match status" value="1"/>
</dbReference>
<gene>
    <name evidence="11" type="ORF">HJG54_05820</name>
</gene>
<evidence type="ECO:0000256" key="3">
    <source>
        <dbReference type="ARBA" id="ARBA00022475"/>
    </source>
</evidence>
<dbReference type="GO" id="GO:0042121">
    <property type="term" value="P:alginic acid biosynthetic process"/>
    <property type="evidence" value="ECO:0007669"/>
    <property type="project" value="InterPro"/>
</dbReference>
<feature type="transmembrane region" description="Helical" evidence="10">
    <location>
        <begin position="111"/>
        <end position="138"/>
    </location>
</feature>
<name>A0AA97AEU1_9CYAN</name>
<evidence type="ECO:0000256" key="2">
    <source>
        <dbReference type="ARBA" id="ARBA00010323"/>
    </source>
</evidence>
<evidence type="ECO:0000256" key="7">
    <source>
        <dbReference type="ARBA" id="ARBA00023136"/>
    </source>
</evidence>
<dbReference type="GO" id="GO:0016746">
    <property type="term" value="F:acyltransferase activity"/>
    <property type="evidence" value="ECO:0007669"/>
    <property type="project" value="UniProtKB-KW"/>
</dbReference>
<organism evidence="11">
    <name type="scientific">Leptolyngbya sp. NK1-12</name>
    <dbReference type="NCBI Taxonomy" id="2547451"/>
    <lineage>
        <taxon>Bacteria</taxon>
        <taxon>Bacillati</taxon>
        <taxon>Cyanobacteriota</taxon>
        <taxon>Cyanophyceae</taxon>
        <taxon>Leptolyngbyales</taxon>
        <taxon>Leptolyngbyaceae</taxon>
        <taxon>Leptolyngbya group</taxon>
        <taxon>Leptolyngbya</taxon>
    </lineage>
</organism>
<evidence type="ECO:0000256" key="4">
    <source>
        <dbReference type="ARBA" id="ARBA00022679"/>
    </source>
</evidence>
<comment type="similarity">
    <text evidence="2 9">Belongs to the membrane-bound acyltransferase family.</text>
</comment>
<evidence type="ECO:0000256" key="1">
    <source>
        <dbReference type="ARBA" id="ARBA00004651"/>
    </source>
</evidence>
<feature type="transmembrane region" description="Helical" evidence="10">
    <location>
        <begin position="35"/>
        <end position="61"/>
    </location>
</feature>
<dbReference type="EMBL" id="CP053586">
    <property type="protein sequence ID" value="WNZ22425.1"/>
    <property type="molecule type" value="Genomic_DNA"/>
</dbReference>
<feature type="transmembrane region" description="Helical" evidence="10">
    <location>
        <begin position="420"/>
        <end position="440"/>
    </location>
</feature>
<dbReference type="InterPro" id="IPR051085">
    <property type="entry name" value="MB_O-acyltransferase"/>
</dbReference>